<keyword evidence="2" id="KW-1185">Reference proteome</keyword>
<dbReference type="Proteomes" id="UP000793456">
    <property type="component" value="Chromosome VIII"/>
</dbReference>
<sequence>MGINGRVLEIFHKESGEKFALKMLQDCPEARREVELHWRVSPCSHIVPIIDVYENLYQGRKCLLIVMECMDGGELFSHIQDRGNHAFTEREASDIMKSIGEATHFLHTINIAHRDIKPENLLYTSKRPDALLKLTDFGFAKEITTLNSLATPCFTPYYVAPEVLGPEKYDRSCDMWSLGVIMYILLCGYPPFFSHHGLAISPGMKRRILNGQYEFPNPEWSDVSEEAVSRGPTNASSHQPRAARGARCLGEVEDSNGKAHSEDNLQVNNGGLMSAGVSTKTHVNMRTVVLLLIVGLVHLSIAQHYSPFQWLSHLRGRRRHAGWQVEDVDCPLECDCPSTYPTAMYCHSRNLQHVPYVPSHIKYVYLQRNQITGIQDGVFDNATNLVWVVLFHNQLNSDKIGKNVFSKLKHLDRLLLDHNELTRMPPNLPKSITDLRLGHNKISKIPSNSLEGMVDLTTLHLYANVIEDVGGVFKGLKSLTMLDIRKNKLRKIPDNLPETLQQLYLEYNDIESVPTGFLTMYPKLQFVRLAHNKLTDKGLPSNVFNSSTLVELDLSFNKLERIPVVSRNLENLYLHANKIKEFSLSSFCTAVDMTNFSKLRMLRLDANEISAKDIPAEAAYCLRHIAFIDV</sequence>
<comment type="caution">
    <text evidence="1">The sequence shown here is derived from an EMBL/GenBank/DDBJ whole genome shotgun (WGS) entry which is preliminary data.</text>
</comment>
<dbReference type="EMBL" id="CM011681">
    <property type="protein sequence ID" value="TMS16853.1"/>
    <property type="molecule type" value="Genomic_DNA"/>
</dbReference>
<reference evidence="1" key="1">
    <citation type="submission" date="2018-11" db="EMBL/GenBank/DDBJ databases">
        <title>The sequence and de novo assembly of Larimichthys crocea genome using PacBio and Hi-C technologies.</title>
        <authorList>
            <person name="Xu P."/>
            <person name="Chen B."/>
            <person name="Zhou Z."/>
            <person name="Ke Q."/>
            <person name="Wu Y."/>
            <person name="Bai H."/>
            <person name="Pu F."/>
        </authorList>
    </citation>
    <scope>NUCLEOTIDE SEQUENCE</scope>
    <source>
        <tissue evidence="1">Muscle</tissue>
    </source>
</reference>
<name>A0ACD3RDX4_LARCR</name>
<organism evidence="1 2">
    <name type="scientific">Larimichthys crocea</name>
    <name type="common">Large yellow croaker</name>
    <name type="synonym">Pseudosciaena crocea</name>
    <dbReference type="NCBI Taxonomy" id="215358"/>
    <lineage>
        <taxon>Eukaryota</taxon>
        <taxon>Metazoa</taxon>
        <taxon>Chordata</taxon>
        <taxon>Craniata</taxon>
        <taxon>Vertebrata</taxon>
        <taxon>Euteleostomi</taxon>
        <taxon>Actinopterygii</taxon>
        <taxon>Neopterygii</taxon>
        <taxon>Teleostei</taxon>
        <taxon>Neoteleostei</taxon>
        <taxon>Acanthomorphata</taxon>
        <taxon>Eupercaria</taxon>
        <taxon>Sciaenidae</taxon>
        <taxon>Larimichthys</taxon>
    </lineage>
</organism>
<protein>
    <submittedName>
        <fullName evidence="1">Uncharacterized protein</fullName>
    </submittedName>
</protein>
<accession>A0ACD3RDX4</accession>
<proteinExistence type="predicted"/>
<evidence type="ECO:0000313" key="1">
    <source>
        <dbReference type="EMBL" id="TMS16853.1"/>
    </source>
</evidence>
<gene>
    <name evidence="1" type="ORF">E3U43_014146</name>
</gene>
<evidence type="ECO:0000313" key="2">
    <source>
        <dbReference type="Proteomes" id="UP000793456"/>
    </source>
</evidence>